<evidence type="ECO:0000313" key="4">
    <source>
        <dbReference type="Proteomes" id="UP001205919"/>
    </source>
</evidence>
<dbReference type="CDD" id="cd00093">
    <property type="entry name" value="HTH_XRE"/>
    <property type="match status" value="1"/>
</dbReference>
<dbReference type="SUPFAM" id="SSF47413">
    <property type="entry name" value="lambda repressor-like DNA-binding domains"/>
    <property type="match status" value="1"/>
</dbReference>
<evidence type="ECO:0000256" key="1">
    <source>
        <dbReference type="ARBA" id="ARBA00023125"/>
    </source>
</evidence>
<keyword evidence="1" id="KW-0238">DNA-binding</keyword>
<name>A0AAW5K6D4_9BACT</name>
<dbReference type="AlphaFoldDB" id="A0AAW5K6D4"/>
<dbReference type="GeneID" id="95757888"/>
<dbReference type="RefSeq" id="WP_008710053.1">
    <property type="nucleotide sequence ID" value="NZ_CABKQM010000005.1"/>
</dbReference>
<dbReference type="SMART" id="SM00530">
    <property type="entry name" value="HTH_XRE"/>
    <property type="match status" value="1"/>
</dbReference>
<protein>
    <submittedName>
        <fullName evidence="3">Helix-turn-helix transcriptional regulator</fullName>
    </submittedName>
</protein>
<dbReference type="EMBL" id="JANFYT010000013">
    <property type="protein sequence ID" value="MCQ4814283.1"/>
    <property type="molecule type" value="Genomic_DNA"/>
</dbReference>
<dbReference type="GO" id="GO:0003677">
    <property type="term" value="F:DNA binding"/>
    <property type="evidence" value="ECO:0007669"/>
    <property type="project" value="UniProtKB-KW"/>
</dbReference>
<dbReference type="Proteomes" id="UP001205919">
    <property type="component" value="Unassembled WGS sequence"/>
</dbReference>
<accession>A0AAW5K6D4</accession>
<dbReference type="Pfam" id="PF01381">
    <property type="entry name" value="HTH_3"/>
    <property type="match status" value="1"/>
</dbReference>
<dbReference type="PANTHER" id="PTHR46558">
    <property type="entry name" value="TRACRIPTIONAL REGULATORY PROTEIN-RELATED-RELATED"/>
    <property type="match status" value="1"/>
</dbReference>
<feature type="domain" description="HTH cro/C1-type" evidence="2">
    <location>
        <begin position="8"/>
        <end position="62"/>
    </location>
</feature>
<dbReference type="InterPro" id="IPR010982">
    <property type="entry name" value="Lambda_DNA-bd_dom_sf"/>
</dbReference>
<dbReference type="InterPro" id="IPR001387">
    <property type="entry name" value="Cro/C1-type_HTH"/>
</dbReference>
<evidence type="ECO:0000313" key="3">
    <source>
        <dbReference type="EMBL" id="MCQ4814283.1"/>
    </source>
</evidence>
<comment type="caution">
    <text evidence="3">The sequence shown here is derived from an EMBL/GenBank/DDBJ whole genome shotgun (WGS) entry which is preliminary data.</text>
</comment>
<dbReference type="PROSITE" id="PS50943">
    <property type="entry name" value="HTH_CROC1"/>
    <property type="match status" value="1"/>
</dbReference>
<sequence>MEIFNERLKTARKRKNMSRAKLADMLCVTPATVTRWENGDREPDFATTKRIAGTLETTISFLLGEIDKPEPFIIVPTYILPEDQFHTKLAVPSQDEALLDHFHTLGQQEREEVMQFIRFKKYIAAKKEGRQ</sequence>
<dbReference type="PANTHER" id="PTHR46558:SF14">
    <property type="entry name" value="HTH-TYPE TRANSCRIPTIONAL REGULATOR ANSR"/>
    <property type="match status" value="1"/>
</dbReference>
<dbReference type="Gene3D" id="1.10.260.40">
    <property type="entry name" value="lambda repressor-like DNA-binding domains"/>
    <property type="match status" value="1"/>
</dbReference>
<keyword evidence="4" id="KW-1185">Reference proteome</keyword>
<gene>
    <name evidence="3" type="ORF">NE630_07545</name>
</gene>
<organism evidence="3 4">
    <name type="scientific">Cloacibacillus evryensis</name>
    <dbReference type="NCBI Taxonomy" id="508460"/>
    <lineage>
        <taxon>Bacteria</taxon>
        <taxon>Thermotogati</taxon>
        <taxon>Synergistota</taxon>
        <taxon>Synergistia</taxon>
        <taxon>Synergistales</taxon>
        <taxon>Synergistaceae</taxon>
        <taxon>Cloacibacillus</taxon>
    </lineage>
</organism>
<evidence type="ECO:0000259" key="2">
    <source>
        <dbReference type="PROSITE" id="PS50943"/>
    </source>
</evidence>
<proteinExistence type="predicted"/>
<reference evidence="3 4" key="1">
    <citation type="submission" date="2022-06" db="EMBL/GenBank/DDBJ databases">
        <title>Isolation of gut microbiota from human fecal samples.</title>
        <authorList>
            <person name="Pamer E.G."/>
            <person name="Barat B."/>
            <person name="Waligurski E."/>
            <person name="Medina S."/>
            <person name="Paddock L."/>
            <person name="Mostad J."/>
        </authorList>
    </citation>
    <scope>NUCLEOTIDE SEQUENCE [LARGE SCALE GENOMIC DNA]</scope>
    <source>
        <strain evidence="3 4">DFI.9.90</strain>
    </source>
</reference>